<dbReference type="RefSeq" id="WP_137255116.1">
    <property type="nucleotide sequence ID" value="NZ_JBHSPQ010000001.1"/>
</dbReference>
<proteinExistence type="predicted"/>
<organism evidence="1 2">
    <name type="scientific">Kribbella jiaozuonensis</name>
    <dbReference type="NCBI Taxonomy" id="2575441"/>
    <lineage>
        <taxon>Bacteria</taxon>
        <taxon>Bacillati</taxon>
        <taxon>Actinomycetota</taxon>
        <taxon>Actinomycetes</taxon>
        <taxon>Propionibacteriales</taxon>
        <taxon>Kribbellaceae</taxon>
        <taxon>Kribbella</taxon>
    </lineage>
</organism>
<name>A0A4U3LZ10_9ACTN</name>
<accession>A0A4U3LZ10</accession>
<evidence type="ECO:0000313" key="1">
    <source>
        <dbReference type="EMBL" id="TKK80176.1"/>
    </source>
</evidence>
<reference evidence="1 2" key="1">
    <citation type="submission" date="2019-04" db="EMBL/GenBank/DDBJ databases">
        <title>Kribbella sp. NEAU-THZ 27 nov., a novel actinomycete isolated from soil.</title>
        <authorList>
            <person name="Duan L."/>
        </authorList>
    </citation>
    <scope>NUCLEOTIDE SEQUENCE [LARGE SCALE GENOMIC DNA]</scope>
    <source>
        <strain evidence="2">NEAU-THZ27</strain>
    </source>
</reference>
<evidence type="ECO:0000313" key="2">
    <source>
        <dbReference type="Proteomes" id="UP000305836"/>
    </source>
</evidence>
<dbReference type="EMBL" id="SZPZ01000002">
    <property type="protein sequence ID" value="TKK80176.1"/>
    <property type="molecule type" value="Genomic_DNA"/>
</dbReference>
<keyword evidence="2" id="KW-1185">Reference proteome</keyword>
<dbReference type="Proteomes" id="UP000305836">
    <property type="component" value="Unassembled WGS sequence"/>
</dbReference>
<gene>
    <name evidence="1" type="ORF">FDA38_17755</name>
</gene>
<protein>
    <submittedName>
        <fullName evidence="1">Uncharacterized protein</fullName>
    </submittedName>
</protein>
<dbReference type="OrthoDB" id="3828818at2"/>
<dbReference type="AlphaFoldDB" id="A0A4U3LZ10"/>
<sequence length="83" mass="8847">MNAGEHRYPSYQVVVQGELRSAVLAFCAGPAARCTTSGTFRMRVHDDRGIADLVAMLGAAGLTILSIRQLTARDDIVSLTLAV</sequence>
<comment type="caution">
    <text evidence="1">The sequence shown here is derived from an EMBL/GenBank/DDBJ whole genome shotgun (WGS) entry which is preliminary data.</text>
</comment>